<proteinExistence type="predicted"/>
<accession>A0A2C8FDC0</accession>
<dbReference type="Proteomes" id="UP000219215">
    <property type="component" value="Chromosome DPRO"/>
</dbReference>
<evidence type="ECO:0000313" key="1">
    <source>
        <dbReference type="EMBL" id="SOB60055.1"/>
    </source>
</evidence>
<sequence>MTSKCTLLRRADVRLDPDKLQRFVTSCVTQGDCLADVFLTTRIYLEMDGQITLEFLPDGGGFHFVTFEHDEWSPAETASRDALRLFRQFRPAPTKAEVYDLFTGQRIDPNKKEERFGEKLRQKIEELEQNAF</sequence>
<gene>
    <name evidence="1" type="ORF">DPRO_3143</name>
</gene>
<dbReference type="RefSeq" id="WP_097012834.1">
    <property type="nucleotide sequence ID" value="NZ_LT907975.1"/>
</dbReference>
<evidence type="ECO:0000313" key="2">
    <source>
        <dbReference type="Proteomes" id="UP000219215"/>
    </source>
</evidence>
<keyword evidence="2" id="KW-1185">Reference proteome</keyword>
<protein>
    <submittedName>
        <fullName evidence="1">Uncharacterized protein</fullName>
    </submittedName>
</protein>
<dbReference type="KEGG" id="pprf:DPRO_3143"/>
<dbReference type="EMBL" id="LT907975">
    <property type="protein sequence ID" value="SOB60055.1"/>
    <property type="molecule type" value="Genomic_DNA"/>
</dbReference>
<organism evidence="1 2">
    <name type="scientific">Pseudodesulfovibrio profundus</name>
    <dbReference type="NCBI Taxonomy" id="57320"/>
    <lineage>
        <taxon>Bacteria</taxon>
        <taxon>Pseudomonadati</taxon>
        <taxon>Thermodesulfobacteriota</taxon>
        <taxon>Desulfovibrionia</taxon>
        <taxon>Desulfovibrionales</taxon>
        <taxon>Desulfovibrionaceae</taxon>
    </lineage>
</organism>
<dbReference type="AlphaFoldDB" id="A0A2C8FDC0"/>
<reference evidence="2" key="1">
    <citation type="submission" date="2017-09" db="EMBL/GenBank/DDBJ databases">
        <authorList>
            <person name="Regsiter A."/>
            <person name="William W."/>
        </authorList>
    </citation>
    <scope>NUCLEOTIDE SEQUENCE [LARGE SCALE GENOMIC DNA]</scope>
    <source>
        <strain evidence="2">500-1</strain>
    </source>
</reference>
<name>A0A2C8FDC0_9BACT</name>